<dbReference type="Proteomes" id="UP000525078">
    <property type="component" value="Unassembled WGS sequence"/>
</dbReference>
<accession>A0A7J6FNY9</accession>
<feature type="compositionally biased region" description="Acidic residues" evidence="2">
    <location>
        <begin position="91"/>
        <end position="101"/>
    </location>
</feature>
<evidence type="ECO:0000313" key="4">
    <source>
        <dbReference type="EMBL" id="KAF4372424.1"/>
    </source>
</evidence>
<dbReference type="Proteomes" id="UP000583929">
    <property type="component" value="Unassembled WGS sequence"/>
</dbReference>
<dbReference type="SUPFAM" id="SSF51197">
    <property type="entry name" value="Clavaminate synthase-like"/>
    <property type="match status" value="1"/>
</dbReference>
<evidence type="ECO:0000313" key="6">
    <source>
        <dbReference type="Proteomes" id="UP000525078"/>
    </source>
</evidence>
<evidence type="ECO:0000313" key="7">
    <source>
        <dbReference type="Proteomes" id="UP000583929"/>
    </source>
</evidence>
<keyword evidence="1" id="KW-0479">Metal-binding</keyword>
<dbReference type="InterPro" id="IPR005123">
    <property type="entry name" value="Oxoglu/Fe-dep_dioxygenase_dom"/>
</dbReference>
<comment type="caution">
    <text evidence="4">The sequence shown here is derived from an EMBL/GenBank/DDBJ whole genome shotgun (WGS) entry which is preliminary data.</text>
</comment>
<dbReference type="Gene3D" id="2.60.120.330">
    <property type="entry name" value="B-lactam Antibiotic, Isopenicillin N Synthase, Chain"/>
    <property type="match status" value="1"/>
</dbReference>
<comment type="similarity">
    <text evidence="1">Belongs to the iron/ascorbate-dependent oxidoreductase family.</text>
</comment>
<dbReference type="InterPro" id="IPR044861">
    <property type="entry name" value="IPNS-like_FE2OG_OXY"/>
</dbReference>
<feature type="region of interest" description="Disordered" evidence="2">
    <location>
        <begin position="66"/>
        <end position="108"/>
    </location>
</feature>
<dbReference type="Pfam" id="PF03171">
    <property type="entry name" value="2OG-FeII_Oxy"/>
    <property type="match status" value="1"/>
</dbReference>
<evidence type="ECO:0000256" key="1">
    <source>
        <dbReference type="RuleBase" id="RU003682"/>
    </source>
</evidence>
<dbReference type="InterPro" id="IPR050231">
    <property type="entry name" value="Iron_ascorbate_oxido_reductase"/>
</dbReference>
<feature type="compositionally biased region" description="Basic and acidic residues" evidence="2">
    <location>
        <begin position="66"/>
        <end position="76"/>
    </location>
</feature>
<dbReference type="InterPro" id="IPR027443">
    <property type="entry name" value="IPNS-like_sf"/>
</dbReference>
<evidence type="ECO:0000259" key="3">
    <source>
        <dbReference type="PROSITE" id="PS51471"/>
    </source>
</evidence>
<organism evidence="4 6">
    <name type="scientific">Cannabis sativa</name>
    <name type="common">Hemp</name>
    <name type="synonym">Marijuana</name>
    <dbReference type="NCBI Taxonomy" id="3483"/>
    <lineage>
        <taxon>Eukaryota</taxon>
        <taxon>Viridiplantae</taxon>
        <taxon>Streptophyta</taxon>
        <taxon>Embryophyta</taxon>
        <taxon>Tracheophyta</taxon>
        <taxon>Spermatophyta</taxon>
        <taxon>Magnoliopsida</taxon>
        <taxon>eudicotyledons</taxon>
        <taxon>Gunneridae</taxon>
        <taxon>Pentapetalae</taxon>
        <taxon>rosids</taxon>
        <taxon>fabids</taxon>
        <taxon>Rosales</taxon>
        <taxon>Cannabaceae</taxon>
        <taxon>Cannabis</taxon>
    </lineage>
</organism>
<protein>
    <recommendedName>
        <fullName evidence="3">Fe2OG dioxygenase domain-containing protein</fullName>
    </recommendedName>
</protein>
<keyword evidence="1" id="KW-0408">Iron</keyword>
<gene>
    <name evidence="4" type="ORF">F8388_027097</name>
    <name evidence="5" type="ORF">G4B88_004123</name>
</gene>
<feature type="domain" description="Fe2OG dioxygenase" evidence="3">
    <location>
        <begin position="178"/>
        <end position="287"/>
    </location>
</feature>
<dbReference type="PANTHER" id="PTHR47990">
    <property type="entry name" value="2-OXOGLUTARATE (2OG) AND FE(II)-DEPENDENT OXYGENASE SUPERFAMILY PROTEIN-RELATED"/>
    <property type="match status" value="1"/>
</dbReference>
<sequence length="346" mass="39959">MIIPVIDFSVEKLKPGSESWICASKEVVYGLEEYGCVEIMYEKFPIELHNSIFDAAKQVLNLPEKAKKQRVSDRPGPKSYIVVNNNNNVADNDDDDDEDEANKDVPPFQNIAIDNPTTLQGAQSFTNIMWPQGNHNFCESVMCFSKRLEEIYEIVMRMVFEKNGVDQGDRFESFKNSSFHLLRMVKYKVREKGDSNVALIDHRDSTILSILHQNQINGLQIKTKNGHWIPVLKPNSTSSFIVLAGEGLMAWSNDRVRGCEHRVMLDDLMEMKNKERYSVALFTFINGVVDVPKEFVDDEHPLRYKPFDHFEFNRYYHHIDSPDHPQQPNKSLNPLIRRTIKTFCGI</sequence>
<keyword evidence="7" id="KW-1185">Reference proteome</keyword>
<dbReference type="GO" id="GO:0046872">
    <property type="term" value="F:metal ion binding"/>
    <property type="evidence" value="ECO:0007669"/>
    <property type="project" value="UniProtKB-KW"/>
</dbReference>
<dbReference type="AlphaFoldDB" id="A0A7J6FNY9"/>
<proteinExistence type="inferred from homology"/>
<name>A0A7J6FNY9_CANSA</name>
<evidence type="ECO:0000256" key="2">
    <source>
        <dbReference type="SAM" id="MobiDB-lite"/>
    </source>
</evidence>
<keyword evidence="1" id="KW-0560">Oxidoreductase</keyword>
<dbReference type="EMBL" id="JAATIQ010000077">
    <property type="protein sequence ID" value="KAF4387796.1"/>
    <property type="molecule type" value="Genomic_DNA"/>
</dbReference>
<dbReference type="EMBL" id="JAATIP010000105">
    <property type="protein sequence ID" value="KAF4372424.1"/>
    <property type="molecule type" value="Genomic_DNA"/>
</dbReference>
<evidence type="ECO:0000313" key="5">
    <source>
        <dbReference type="EMBL" id="KAF4387796.1"/>
    </source>
</evidence>
<dbReference type="PROSITE" id="PS51471">
    <property type="entry name" value="FE2OG_OXY"/>
    <property type="match status" value="1"/>
</dbReference>
<reference evidence="6 7" key="1">
    <citation type="journal article" date="2020" name="bioRxiv">
        <title>Sequence and annotation of 42 cannabis genomes reveals extensive copy number variation in cannabinoid synthesis and pathogen resistance genes.</title>
        <authorList>
            <person name="Mckernan K.J."/>
            <person name="Helbert Y."/>
            <person name="Kane L.T."/>
            <person name="Ebling H."/>
            <person name="Zhang L."/>
            <person name="Liu B."/>
            <person name="Eaton Z."/>
            <person name="Mclaughlin S."/>
            <person name="Kingan S."/>
            <person name="Baybayan P."/>
            <person name="Concepcion G."/>
            <person name="Jordan M."/>
            <person name="Riva A."/>
            <person name="Barbazuk W."/>
            <person name="Harkins T."/>
        </authorList>
    </citation>
    <scope>NUCLEOTIDE SEQUENCE [LARGE SCALE GENOMIC DNA]</scope>
    <source>
        <strain evidence="6 7">cv. Jamaican Lion 4</strain>
        <strain evidence="5">Father</strain>
        <strain evidence="4">Mother</strain>
        <tissue evidence="4">Leaf</tissue>
    </source>
</reference>
<dbReference type="GO" id="GO:0016491">
    <property type="term" value="F:oxidoreductase activity"/>
    <property type="evidence" value="ECO:0007669"/>
    <property type="project" value="UniProtKB-KW"/>
</dbReference>